<dbReference type="Proteomes" id="UP000269396">
    <property type="component" value="Unassembled WGS sequence"/>
</dbReference>
<proteinExistence type="predicted"/>
<protein>
    <submittedName>
        <fullName evidence="2">Uncharacterized protein</fullName>
    </submittedName>
</protein>
<dbReference type="InterPro" id="IPR011989">
    <property type="entry name" value="ARM-like"/>
</dbReference>
<dbReference type="GO" id="GO:0005881">
    <property type="term" value="C:cytoplasmic microtubule"/>
    <property type="evidence" value="ECO:0007669"/>
    <property type="project" value="TreeGrafter"/>
</dbReference>
<accession>A0A183NXT3</accession>
<dbReference type="InterPro" id="IPR016024">
    <property type="entry name" value="ARM-type_fold"/>
</dbReference>
<name>A0A183NXT3_9TREM</name>
<dbReference type="EMBL" id="UZAL01027889">
    <property type="protein sequence ID" value="VDP36566.1"/>
    <property type="molecule type" value="Genomic_DNA"/>
</dbReference>
<dbReference type="PANTHER" id="PTHR21567">
    <property type="entry name" value="CLASP"/>
    <property type="match status" value="1"/>
</dbReference>
<organism evidence="2 3">
    <name type="scientific">Schistosoma mattheei</name>
    <dbReference type="NCBI Taxonomy" id="31246"/>
    <lineage>
        <taxon>Eukaryota</taxon>
        <taxon>Metazoa</taxon>
        <taxon>Spiralia</taxon>
        <taxon>Lophotrochozoa</taxon>
        <taxon>Platyhelminthes</taxon>
        <taxon>Trematoda</taxon>
        <taxon>Digenea</taxon>
        <taxon>Strigeidida</taxon>
        <taxon>Schistosomatoidea</taxon>
        <taxon>Schistosomatidae</taxon>
        <taxon>Schistosoma</taxon>
    </lineage>
</organism>
<evidence type="ECO:0000313" key="2">
    <source>
        <dbReference type="EMBL" id="VDP36566.1"/>
    </source>
</evidence>
<sequence length="278" mass="29787">MNYPLKPEESSPKLKSGHTPSGVSLLPPTRRRLPAENSLSKGSRSTSQNSVNNTVINHSEYSNVDSNESMSSNLHCTDNPITSSDTSLKLSDYDKNPLPDKPQLNKVRSVVSLSGTPPTLPGALNLINSNDWEDKVTGLELLAQIVTEQSVHLVQTTQTGSASAGSSRQPATNLSSSAPTLILTAETLSQAVQAVITECRNLRSQVSRQAVQTMGSLFQGLNRAMDPHVDVCIRVLLSKTGEAAAAFLRDEVSVIMDEVIQHASPSRTLQALIQHGIG</sequence>
<dbReference type="PANTHER" id="PTHR21567:SF87">
    <property type="entry name" value="CRESCERIN-LIKE PROTEIN CHE-12"/>
    <property type="match status" value="1"/>
</dbReference>
<feature type="compositionally biased region" description="Basic and acidic residues" evidence="1">
    <location>
        <begin position="1"/>
        <end position="12"/>
    </location>
</feature>
<evidence type="ECO:0000313" key="3">
    <source>
        <dbReference type="Proteomes" id="UP000269396"/>
    </source>
</evidence>
<reference evidence="2 3" key="1">
    <citation type="submission" date="2018-11" db="EMBL/GenBank/DDBJ databases">
        <authorList>
            <consortium name="Pathogen Informatics"/>
        </authorList>
    </citation>
    <scope>NUCLEOTIDE SEQUENCE [LARGE SCALE GENOMIC DNA]</scope>
    <source>
        <strain>Denwood</strain>
        <strain evidence="3">Zambia</strain>
    </source>
</reference>
<gene>
    <name evidence="2" type="ORF">SMTD_LOCUS6919</name>
</gene>
<dbReference type="GO" id="GO:0008017">
    <property type="term" value="F:microtubule binding"/>
    <property type="evidence" value="ECO:0007669"/>
    <property type="project" value="TreeGrafter"/>
</dbReference>
<dbReference type="AlphaFoldDB" id="A0A183NXT3"/>
<dbReference type="GO" id="GO:0005929">
    <property type="term" value="C:cilium"/>
    <property type="evidence" value="ECO:0007669"/>
    <property type="project" value="TreeGrafter"/>
</dbReference>
<feature type="region of interest" description="Disordered" evidence="1">
    <location>
        <begin position="1"/>
        <end position="103"/>
    </location>
</feature>
<dbReference type="GO" id="GO:0000226">
    <property type="term" value="P:microtubule cytoskeleton organization"/>
    <property type="evidence" value="ECO:0007669"/>
    <property type="project" value="TreeGrafter"/>
</dbReference>
<keyword evidence="3" id="KW-1185">Reference proteome</keyword>
<feature type="compositionally biased region" description="Polar residues" evidence="1">
    <location>
        <begin position="37"/>
        <end position="89"/>
    </location>
</feature>
<dbReference type="SUPFAM" id="SSF48371">
    <property type="entry name" value="ARM repeat"/>
    <property type="match status" value="1"/>
</dbReference>
<evidence type="ECO:0000256" key="1">
    <source>
        <dbReference type="SAM" id="MobiDB-lite"/>
    </source>
</evidence>
<dbReference type="Gene3D" id="1.25.10.10">
    <property type="entry name" value="Leucine-rich Repeat Variant"/>
    <property type="match status" value="1"/>
</dbReference>